<dbReference type="GO" id="GO:0044231">
    <property type="term" value="C:host cell presynaptic membrane"/>
    <property type="evidence" value="ECO:0007669"/>
    <property type="project" value="UniProtKB-KW"/>
</dbReference>
<keyword evidence="2" id="KW-0268">Exocytosis</keyword>
<organism>
    <name type="scientific">Ixodes scapularis</name>
    <name type="common">Black-legged tick</name>
    <name type="synonym">Deer tick</name>
    <dbReference type="NCBI Taxonomy" id="6945"/>
    <lineage>
        <taxon>Eukaryota</taxon>
        <taxon>Metazoa</taxon>
        <taxon>Ecdysozoa</taxon>
        <taxon>Arthropoda</taxon>
        <taxon>Chelicerata</taxon>
        <taxon>Arachnida</taxon>
        <taxon>Acari</taxon>
        <taxon>Parasitiformes</taxon>
        <taxon>Ixodida</taxon>
        <taxon>Ixodoidea</taxon>
        <taxon>Ixodidae</taxon>
        <taxon>Ixodinae</taxon>
        <taxon>Ixodes</taxon>
    </lineage>
</organism>
<dbReference type="InterPro" id="IPR036860">
    <property type="entry name" value="SH2_dom_sf"/>
</dbReference>
<keyword evidence="6 13" id="KW-0418">Kinase</keyword>
<dbReference type="PRINTS" id="PR00401">
    <property type="entry name" value="SH2DOMAIN"/>
</dbReference>
<dbReference type="STRING" id="6945.B7Q2Y0"/>
<dbReference type="PROSITE" id="PS50297">
    <property type="entry name" value="ANK_REP_REGION"/>
    <property type="match status" value="2"/>
</dbReference>
<dbReference type="VEuPathDB" id="VectorBase:ISCI008841"/>
<dbReference type="PRINTS" id="PR00109">
    <property type="entry name" value="TYRKINASE"/>
</dbReference>
<keyword evidence="3" id="KW-1052">Target cell membrane</keyword>
<dbReference type="InterPro" id="IPR002110">
    <property type="entry name" value="Ankyrin_rpt"/>
</dbReference>
<protein>
    <recommendedName>
        <fullName evidence="13">Tyrosine-protein kinase</fullName>
        <ecNumber evidence="13">2.7.10.2</ecNumber>
    </recommendedName>
</protein>
<keyword evidence="12" id="KW-0727">SH2 domain</keyword>
<dbReference type="EMBL" id="ABJB011135302">
    <property type="status" value="NOT_ANNOTATED_CDS"/>
    <property type="molecule type" value="Genomic_DNA"/>
</dbReference>
<keyword evidence="4 13" id="KW-0808">Transferase</keyword>
<evidence type="ECO:0000259" key="14">
    <source>
        <dbReference type="PROSITE" id="PS50001"/>
    </source>
</evidence>
<reference evidence="16 18" key="1">
    <citation type="submission" date="2008-03" db="EMBL/GenBank/DDBJ databases">
        <title>Annotation of Ixodes scapularis.</title>
        <authorList>
            <consortium name="Ixodes scapularis Genome Project Consortium"/>
            <person name="Caler E."/>
            <person name="Hannick L.I."/>
            <person name="Bidwell S."/>
            <person name="Joardar V."/>
            <person name="Thiagarajan M."/>
            <person name="Amedeo P."/>
            <person name="Galinsky K.J."/>
            <person name="Schobel S."/>
            <person name="Inman J."/>
            <person name="Hostetler J."/>
            <person name="Miller J."/>
            <person name="Hammond M."/>
            <person name="Megy K."/>
            <person name="Lawson D."/>
            <person name="Kodira C."/>
            <person name="Sutton G."/>
            <person name="Meyer J."/>
            <person name="Hill C.A."/>
            <person name="Birren B."/>
            <person name="Nene V."/>
            <person name="Collins F."/>
            <person name="Alarcon-Chaidez F."/>
            <person name="Wikel S."/>
            <person name="Strausberg R."/>
        </authorList>
    </citation>
    <scope>NUCLEOTIDE SEQUENCE [LARGE SCALE GENOMIC DNA]</scope>
    <source>
        <strain evidence="18">Wikel</strain>
        <strain evidence="16">Wikel colony</strain>
    </source>
</reference>
<dbReference type="Pfam" id="PF07714">
    <property type="entry name" value="PK_Tyr_Ser-Thr"/>
    <property type="match status" value="1"/>
</dbReference>
<evidence type="ECO:0000256" key="7">
    <source>
        <dbReference type="ARBA" id="ARBA00022840"/>
    </source>
</evidence>
<dbReference type="EMBL" id="ABJB010208670">
    <property type="status" value="NOT_ANNOTATED_CDS"/>
    <property type="molecule type" value="Genomic_DNA"/>
</dbReference>
<dbReference type="InterPro" id="IPR000719">
    <property type="entry name" value="Prot_kinase_dom"/>
</dbReference>
<keyword evidence="11" id="KW-0040">ANK repeat</keyword>
<dbReference type="Pfam" id="PF00017">
    <property type="entry name" value="SH2"/>
    <property type="match status" value="2"/>
</dbReference>
<dbReference type="EMBL" id="ABJB010824605">
    <property type="status" value="NOT_ANNOTATED_CDS"/>
    <property type="molecule type" value="Genomic_DNA"/>
</dbReference>
<dbReference type="InterPro" id="IPR001245">
    <property type="entry name" value="Ser-Thr/Tyr_kinase_cat_dom"/>
</dbReference>
<evidence type="ECO:0000313" key="17">
    <source>
        <dbReference type="EnsemblMetazoa" id="ISCW008841-PA"/>
    </source>
</evidence>
<dbReference type="GO" id="GO:0005524">
    <property type="term" value="F:ATP binding"/>
    <property type="evidence" value="ECO:0007669"/>
    <property type="project" value="UniProtKB-KW"/>
</dbReference>
<dbReference type="Proteomes" id="UP000001555">
    <property type="component" value="Unassembled WGS sequence"/>
</dbReference>
<dbReference type="InterPro" id="IPR050198">
    <property type="entry name" value="Non-receptor_tyrosine_kinases"/>
</dbReference>
<dbReference type="FunCoup" id="B7Q2Y0">
    <property type="interactions" value="104"/>
</dbReference>
<dbReference type="EMBL" id="ABJB010721513">
    <property type="status" value="NOT_ANNOTATED_CDS"/>
    <property type="molecule type" value="Genomic_DNA"/>
</dbReference>
<dbReference type="SMART" id="SM00252">
    <property type="entry name" value="SH2"/>
    <property type="match status" value="2"/>
</dbReference>
<evidence type="ECO:0007829" key="19">
    <source>
        <dbReference type="PeptideAtlas" id="B7Q2Y0"/>
    </source>
</evidence>
<dbReference type="GO" id="GO:0044218">
    <property type="term" value="C:other organism cell membrane"/>
    <property type="evidence" value="ECO:0007669"/>
    <property type="project" value="UniProtKB-KW"/>
</dbReference>
<dbReference type="InterPro" id="IPR011009">
    <property type="entry name" value="Kinase-like_dom_sf"/>
</dbReference>
<dbReference type="SUPFAM" id="SSF48403">
    <property type="entry name" value="Ankyrin repeat"/>
    <property type="match status" value="1"/>
</dbReference>
<dbReference type="Gene3D" id="1.25.40.20">
    <property type="entry name" value="Ankyrin repeat-containing domain"/>
    <property type="match status" value="2"/>
</dbReference>
<dbReference type="InParanoid" id="B7Q2Y0"/>
<evidence type="ECO:0000256" key="10">
    <source>
        <dbReference type="ARBA" id="ARBA00023298"/>
    </source>
</evidence>
<evidence type="ECO:0000256" key="4">
    <source>
        <dbReference type="ARBA" id="ARBA00022679"/>
    </source>
</evidence>
<evidence type="ECO:0000256" key="3">
    <source>
        <dbReference type="ARBA" id="ARBA00022537"/>
    </source>
</evidence>
<feature type="domain" description="SH2" evidence="14">
    <location>
        <begin position="206"/>
        <end position="303"/>
    </location>
</feature>
<dbReference type="AlphaFoldDB" id="B7Q2Y0"/>
<keyword evidence="5 13" id="KW-0547">Nucleotide-binding</keyword>
<sequence length="457" mass="49007">MAVSVPCPDRVIGADEAGLFLVRPSSSSPGDFALSVLHRGDVLHLQVHRHREDAFFSVDGGPVVHGLEELVAQSSCPEGAPWGCPLGRPCPGGGPPPPDTRRHGRTNLLHRAIRQGGYLVVRELLRVGYATEAKDEDGRTAVHLACLGGHVALLAGLLATGAAPSGPDASGRHPLHYACEQGDPDLALQLLQAGASPQARDTDNGWVPLHVAAARGHLDLVACAARLLSGASDGTFLVRRGRRSGAPYVLSLAGPASVYHFEIHSQGQYLHIDDGPLLASLEHLVDHYSRCEDGLPTQLRNPRTPFAWVKISDFGLSRALSVGSDYYRATTGGRWPLKWYAPESVNFGTFSHASDVWSYGITLWEMYSLGELPYKDLTGVQVLALVESGQRLAAPAGCPAWAYLVMQRCWDLQPDRRPRFTSLAALFASHAGRLLCAGCTPQPSGVAAGEASQYYFI</sequence>
<evidence type="ECO:0000256" key="1">
    <source>
        <dbReference type="ARBA" id="ARBA00004175"/>
    </source>
</evidence>
<dbReference type="Gene3D" id="1.10.510.10">
    <property type="entry name" value="Transferase(Phosphotransferase) domain 1"/>
    <property type="match status" value="1"/>
</dbReference>
<proteinExistence type="evidence at protein level"/>
<dbReference type="EMBL" id="ABJB010124804">
    <property type="status" value="NOT_ANNOTATED_CDS"/>
    <property type="molecule type" value="Genomic_DNA"/>
</dbReference>
<dbReference type="VEuPathDB" id="VectorBase:ISCP_037370"/>
<reference evidence="17" key="2">
    <citation type="submission" date="2020-05" db="UniProtKB">
        <authorList>
            <consortium name="EnsemblMetazoa"/>
        </authorList>
    </citation>
    <scope>IDENTIFICATION</scope>
    <source>
        <strain evidence="17">wikel</strain>
    </source>
</reference>
<evidence type="ECO:0000256" key="11">
    <source>
        <dbReference type="PROSITE-ProRule" id="PRU00023"/>
    </source>
</evidence>
<keyword evidence="3" id="KW-0472">Membrane</keyword>
<evidence type="ECO:0000256" key="5">
    <source>
        <dbReference type="ARBA" id="ARBA00022741"/>
    </source>
</evidence>
<dbReference type="GO" id="GO:0002009">
    <property type="term" value="P:morphogenesis of an epithelium"/>
    <property type="evidence" value="ECO:0007669"/>
    <property type="project" value="UniProtKB-ARBA"/>
</dbReference>
<keyword evidence="8" id="KW-0638">Presynaptic neurotoxin</keyword>
<evidence type="ECO:0000259" key="15">
    <source>
        <dbReference type="PROSITE" id="PS50011"/>
    </source>
</evidence>
<comment type="subcellular location">
    <subcellularLocation>
        <location evidence="1">Target cell membrane</location>
    </subcellularLocation>
</comment>
<name>B7Q2Y0_IXOSC</name>
<dbReference type="EMBL" id="ABJB010300302">
    <property type="status" value="NOT_ANNOTATED_CDS"/>
    <property type="molecule type" value="Genomic_DNA"/>
</dbReference>
<comment type="catalytic activity">
    <reaction evidence="13">
        <text>L-tyrosyl-[protein] + ATP = O-phospho-L-tyrosyl-[protein] + ADP + H(+)</text>
        <dbReference type="Rhea" id="RHEA:10596"/>
        <dbReference type="Rhea" id="RHEA-COMP:10136"/>
        <dbReference type="Rhea" id="RHEA-COMP:20101"/>
        <dbReference type="ChEBI" id="CHEBI:15378"/>
        <dbReference type="ChEBI" id="CHEBI:30616"/>
        <dbReference type="ChEBI" id="CHEBI:46858"/>
        <dbReference type="ChEBI" id="CHEBI:61978"/>
        <dbReference type="ChEBI" id="CHEBI:456216"/>
        <dbReference type="EC" id="2.7.10.2"/>
    </reaction>
</comment>
<evidence type="ECO:0000256" key="6">
    <source>
        <dbReference type="ARBA" id="ARBA00022777"/>
    </source>
</evidence>
<keyword evidence="7 13" id="KW-0067">ATP-binding</keyword>
<keyword evidence="18" id="KW-1185">Reference proteome</keyword>
<dbReference type="EC" id="2.7.10.2" evidence="13"/>
<dbReference type="PROSITE" id="PS50001">
    <property type="entry name" value="SH2"/>
    <property type="match status" value="2"/>
</dbReference>
<feature type="domain" description="Protein kinase" evidence="15">
    <location>
        <begin position="107"/>
        <end position="433"/>
    </location>
</feature>
<evidence type="ECO:0000313" key="18">
    <source>
        <dbReference type="Proteomes" id="UP000001555"/>
    </source>
</evidence>
<dbReference type="EMBL" id="ABJB010253954">
    <property type="status" value="NOT_ANNOTATED_CDS"/>
    <property type="molecule type" value="Genomic_DNA"/>
</dbReference>
<dbReference type="OrthoDB" id="67310at2759"/>
<evidence type="ECO:0000256" key="13">
    <source>
        <dbReference type="RuleBase" id="RU362096"/>
    </source>
</evidence>
<dbReference type="Gene3D" id="3.30.505.10">
    <property type="entry name" value="SH2 domain"/>
    <property type="match status" value="2"/>
</dbReference>
<dbReference type="SMART" id="SM00248">
    <property type="entry name" value="ANK"/>
    <property type="match status" value="4"/>
</dbReference>
<dbReference type="EnsemblMetazoa" id="ISCW008841-RA">
    <property type="protein sequence ID" value="ISCW008841-PA"/>
    <property type="gene ID" value="ISCW008841"/>
</dbReference>
<feature type="repeat" description="ANK" evidence="11">
    <location>
        <begin position="137"/>
        <end position="169"/>
    </location>
</feature>
<evidence type="ECO:0000256" key="9">
    <source>
        <dbReference type="ARBA" id="ARBA00023137"/>
    </source>
</evidence>
<dbReference type="PROSITE" id="PS50088">
    <property type="entry name" value="ANK_REPEAT"/>
    <property type="match status" value="2"/>
</dbReference>
<dbReference type="EMBL" id="ABJB010833938">
    <property type="status" value="NOT_ANNOTATED_CDS"/>
    <property type="molecule type" value="Genomic_DNA"/>
</dbReference>
<evidence type="ECO:0000256" key="12">
    <source>
        <dbReference type="PROSITE-ProRule" id="PRU00191"/>
    </source>
</evidence>
<keyword evidence="9 13" id="KW-0829">Tyrosine-protein kinase</keyword>
<evidence type="ECO:0000256" key="2">
    <source>
        <dbReference type="ARBA" id="ARBA00022483"/>
    </source>
</evidence>
<dbReference type="PaxDb" id="6945-B7Q2Y0"/>
<evidence type="ECO:0000256" key="8">
    <source>
        <dbReference type="ARBA" id="ARBA00023028"/>
    </source>
</evidence>
<keyword evidence="19" id="KW-1267">Proteomics identification</keyword>
<dbReference type="HOGENOM" id="CLU_598909_0_0_1"/>
<keyword evidence="8" id="KW-0800">Toxin</keyword>
<dbReference type="VEuPathDB" id="VectorBase:ISCW008841"/>
<dbReference type="EMBL" id="ABJB011049837">
    <property type="status" value="NOT_ANNOTATED_CDS"/>
    <property type="molecule type" value="Genomic_DNA"/>
</dbReference>
<dbReference type="SUPFAM" id="SSF56112">
    <property type="entry name" value="Protein kinase-like (PK-like)"/>
    <property type="match status" value="1"/>
</dbReference>
<gene>
    <name evidence="16" type="ORF">IscW_ISCW008841</name>
</gene>
<dbReference type="Pfam" id="PF12796">
    <property type="entry name" value="Ank_2"/>
    <property type="match status" value="1"/>
</dbReference>
<accession>B7Q2Y0</accession>
<dbReference type="EMBL" id="ABJB010255084">
    <property type="status" value="NOT_ANNOTATED_CDS"/>
    <property type="molecule type" value="Genomic_DNA"/>
</dbReference>
<comment type="similarity">
    <text evidence="13">Belongs to the protein kinase superfamily. Tyr protein kinase family.</text>
</comment>
<evidence type="ECO:0000313" key="16">
    <source>
        <dbReference type="EMBL" id="EEC13202.1"/>
    </source>
</evidence>
<feature type="repeat" description="ANK" evidence="11">
    <location>
        <begin position="170"/>
        <end position="202"/>
    </location>
</feature>
<dbReference type="InterPro" id="IPR036770">
    <property type="entry name" value="Ankyrin_rpt-contain_sf"/>
</dbReference>
<feature type="domain" description="SH2" evidence="14">
    <location>
        <begin position="15"/>
        <end position="71"/>
    </location>
</feature>
<dbReference type="GO" id="GO:0006887">
    <property type="term" value="P:exocytosis"/>
    <property type="evidence" value="ECO:0007669"/>
    <property type="project" value="UniProtKB-KW"/>
</dbReference>
<dbReference type="InterPro" id="IPR000980">
    <property type="entry name" value="SH2"/>
</dbReference>
<keyword evidence="8" id="KW-0528">Neurotoxin</keyword>
<dbReference type="GO" id="GO:0004715">
    <property type="term" value="F:non-membrane spanning protein tyrosine kinase activity"/>
    <property type="evidence" value="ECO:0007669"/>
    <property type="project" value="UniProtKB-EC"/>
</dbReference>
<dbReference type="EMBL" id="DS846739">
    <property type="protein sequence ID" value="EEC13202.1"/>
    <property type="molecule type" value="Genomic_DNA"/>
</dbReference>
<dbReference type="SUPFAM" id="SSF55550">
    <property type="entry name" value="SH2 domain"/>
    <property type="match status" value="2"/>
</dbReference>
<dbReference type="PANTHER" id="PTHR24418">
    <property type="entry name" value="TYROSINE-PROTEIN KINASE"/>
    <property type="match status" value="1"/>
</dbReference>
<dbReference type="PROSITE" id="PS50011">
    <property type="entry name" value="PROTEIN_KINASE_DOM"/>
    <property type="match status" value="1"/>
</dbReference>
<keyword evidence="10" id="KW-1053">Target membrane</keyword>